<keyword evidence="5" id="KW-1185">Reference proteome</keyword>
<protein>
    <submittedName>
        <fullName evidence="4">Peptidoglycan/xylan/chitin deacetylase (PgdA/CDA1 family)</fullName>
    </submittedName>
</protein>
<feature type="domain" description="NodB homology" evidence="3">
    <location>
        <begin position="98"/>
        <end position="280"/>
    </location>
</feature>
<dbReference type="InterPro" id="IPR011330">
    <property type="entry name" value="Glyco_hydro/deAcase_b/a-brl"/>
</dbReference>
<evidence type="ECO:0000256" key="1">
    <source>
        <dbReference type="SAM" id="MobiDB-lite"/>
    </source>
</evidence>
<dbReference type="PROSITE" id="PS51677">
    <property type="entry name" value="NODB"/>
    <property type="match status" value="1"/>
</dbReference>
<evidence type="ECO:0000313" key="5">
    <source>
        <dbReference type="Proteomes" id="UP000587527"/>
    </source>
</evidence>
<dbReference type="AlphaFoldDB" id="A0A841BRY5"/>
<dbReference type="CDD" id="cd10917">
    <property type="entry name" value="CE4_NodB_like_6s_7s"/>
    <property type="match status" value="1"/>
</dbReference>
<dbReference type="PANTHER" id="PTHR10587">
    <property type="entry name" value="GLYCOSYL TRANSFERASE-RELATED"/>
    <property type="match status" value="1"/>
</dbReference>
<gene>
    <name evidence="4" type="ORF">F4553_003338</name>
</gene>
<dbReference type="Gene3D" id="3.20.20.370">
    <property type="entry name" value="Glycoside hydrolase/deacetylase"/>
    <property type="match status" value="1"/>
</dbReference>
<dbReference type="Proteomes" id="UP000587527">
    <property type="component" value="Unassembled WGS sequence"/>
</dbReference>
<dbReference type="Pfam" id="PF01522">
    <property type="entry name" value="Polysacc_deac_1"/>
    <property type="match status" value="1"/>
</dbReference>
<dbReference type="InterPro" id="IPR002509">
    <property type="entry name" value="NODB_dom"/>
</dbReference>
<reference evidence="4 5" key="1">
    <citation type="submission" date="2020-08" db="EMBL/GenBank/DDBJ databases">
        <title>Sequencing the genomes of 1000 actinobacteria strains.</title>
        <authorList>
            <person name="Klenk H.-P."/>
        </authorList>
    </citation>
    <scope>NUCLEOTIDE SEQUENCE [LARGE SCALE GENOMIC DNA]</scope>
    <source>
        <strain evidence="4 5">DSM 45362</strain>
    </source>
</reference>
<name>A0A841BRY5_9ACTN</name>
<dbReference type="GO" id="GO:0005975">
    <property type="term" value="P:carbohydrate metabolic process"/>
    <property type="evidence" value="ECO:0007669"/>
    <property type="project" value="InterPro"/>
</dbReference>
<dbReference type="InterPro" id="IPR050248">
    <property type="entry name" value="Polysacc_deacetylase_ArnD"/>
</dbReference>
<dbReference type="GO" id="GO:0016810">
    <property type="term" value="F:hydrolase activity, acting on carbon-nitrogen (but not peptide) bonds"/>
    <property type="evidence" value="ECO:0007669"/>
    <property type="project" value="InterPro"/>
</dbReference>
<dbReference type="SUPFAM" id="SSF88713">
    <property type="entry name" value="Glycoside hydrolase/deacetylase"/>
    <property type="match status" value="1"/>
</dbReference>
<dbReference type="RefSeq" id="WP_184836986.1">
    <property type="nucleotide sequence ID" value="NZ_JACHMN010000002.1"/>
</dbReference>
<evidence type="ECO:0000259" key="3">
    <source>
        <dbReference type="PROSITE" id="PS51677"/>
    </source>
</evidence>
<comment type="caution">
    <text evidence="4">The sequence shown here is derived from an EMBL/GenBank/DDBJ whole genome shotgun (WGS) entry which is preliminary data.</text>
</comment>
<feature type="region of interest" description="Disordered" evidence="1">
    <location>
        <begin position="31"/>
        <end position="92"/>
    </location>
</feature>
<evidence type="ECO:0000256" key="2">
    <source>
        <dbReference type="SAM" id="SignalP"/>
    </source>
</evidence>
<feature type="signal peptide" evidence="2">
    <location>
        <begin position="1"/>
        <end position="28"/>
    </location>
</feature>
<accession>A0A841BRY5</accession>
<proteinExistence type="predicted"/>
<organism evidence="4 5">
    <name type="scientific">Allocatelliglobosispora scoriae</name>
    <dbReference type="NCBI Taxonomy" id="643052"/>
    <lineage>
        <taxon>Bacteria</taxon>
        <taxon>Bacillati</taxon>
        <taxon>Actinomycetota</taxon>
        <taxon>Actinomycetes</taxon>
        <taxon>Micromonosporales</taxon>
        <taxon>Micromonosporaceae</taxon>
        <taxon>Allocatelliglobosispora</taxon>
    </lineage>
</organism>
<evidence type="ECO:0000313" key="4">
    <source>
        <dbReference type="EMBL" id="MBB5869959.1"/>
    </source>
</evidence>
<sequence>MALGKGTRSLLAAAAIAAAILGSGHVMGRLTAPDPEKKVAAPTQSPGNDSPGSGPGRTVTRPNLSQVARISPITGPNRPPLPAERGGPFGSRKSTGFADVALTFDDGPDPDWTPKVLELLRKYQIKATFCVIGVNVDEFPQVLRQIVAEGHTLCNHSYNHDIGLGMLSAESIRANLVRTNNAIQRAAPGTRVSYYRQPGGAWTPTVVAVAKQLGMSSLHWRVDPQDWRKPGSTYISSYIAADVTAGAIVLMHDGGGDRRGTVDALRSLLPNLVSRFILSALPPGVDPPRLFGIDRPLHPGQE</sequence>
<keyword evidence="2" id="KW-0732">Signal</keyword>
<feature type="chain" id="PRO_5032847490" evidence="2">
    <location>
        <begin position="29"/>
        <end position="302"/>
    </location>
</feature>
<dbReference type="EMBL" id="JACHMN010000002">
    <property type="protein sequence ID" value="MBB5869959.1"/>
    <property type="molecule type" value="Genomic_DNA"/>
</dbReference>